<dbReference type="InterPro" id="IPR020841">
    <property type="entry name" value="PKS_Beta-ketoAc_synthase_dom"/>
</dbReference>
<dbReference type="Pfam" id="PF16197">
    <property type="entry name" value="KAsynt_C_assoc"/>
    <property type="match status" value="1"/>
</dbReference>
<dbReference type="PROSITE" id="PS00606">
    <property type="entry name" value="KS3_1"/>
    <property type="match status" value="1"/>
</dbReference>
<dbReference type="GO" id="GO:0004315">
    <property type="term" value="F:3-oxoacyl-[acyl-carrier-protein] synthase activity"/>
    <property type="evidence" value="ECO:0007669"/>
    <property type="project" value="InterPro"/>
</dbReference>
<dbReference type="CDD" id="cd00833">
    <property type="entry name" value="PKS"/>
    <property type="match status" value="1"/>
</dbReference>
<dbReference type="InterPro" id="IPR014031">
    <property type="entry name" value="Ketoacyl_synth_C"/>
</dbReference>
<dbReference type="AlphaFoldDB" id="A0A101QXN3"/>
<evidence type="ECO:0000256" key="6">
    <source>
        <dbReference type="SAM" id="MobiDB-lite"/>
    </source>
</evidence>
<proteinExistence type="inferred from homology"/>
<dbReference type="SUPFAM" id="SSF53901">
    <property type="entry name" value="Thiolase-like"/>
    <property type="match status" value="1"/>
</dbReference>
<dbReference type="SMART" id="SM00825">
    <property type="entry name" value="PKS_KS"/>
    <property type="match status" value="1"/>
</dbReference>
<dbReference type="GO" id="GO:0004312">
    <property type="term" value="F:fatty acid synthase activity"/>
    <property type="evidence" value="ECO:0007669"/>
    <property type="project" value="TreeGrafter"/>
</dbReference>
<evidence type="ECO:0000256" key="2">
    <source>
        <dbReference type="ARBA" id="ARBA00022553"/>
    </source>
</evidence>
<evidence type="ECO:0000313" key="8">
    <source>
        <dbReference type="EMBL" id="KUN37999.1"/>
    </source>
</evidence>
<dbReference type="InterPro" id="IPR032821">
    <property type="entry name" value="PKS_assoc"/>
</dbReference>
<dbReference type="PANTHER" id="PTHR43775">
    <property type="entry name" value="FATTY ACID SYNTHASE"/>
    <property type="match status" value="1"/>
</dbReference>
<keyword evidence="4" id="KW-0012">Acyltransferase</keyword>
<dbReference type="Gene3D" id="3.30.70.3290">
    <property type="match status" value="1"/>
</dbReference>
<dbReference type="GO" id="GO:0006633">
    <property type="term" value="P:fatty acid biosynthetic process"/>
    <property type="evidence" value="ECO:0007669"/>
    <property type="project" value="InterPro"/>
</dbReference>
<dbReference type="InterPro" id="IPR018201">
    <property type="entry name" value="Ketoacyl_synth_AS"/>
</dbReference>
<keyword evidence="9" id="KW-1185">Reference proteome</keyword>
<dbReference type="InterPro" id="IPR014030">
    <property type="entry name" value="Ketoacyl_synth_N"/>
</dbReference>
<dbReference type="InterPro" id="IPR016039">
    <property type="entry name" value="Thiolase-like"/>
</dbReference>
<dbReference type="PANTHER" id="PTHR43775:SF37">
    <property type="entry name" value="SI:DKEY-61P9.11"/>
    <property type="match status" value="1"/>
</dbReference>
<feature type="region of interest" description="Disordered" evidence="6">
    <location>
        <begin position="400"/>
        <end position="419"/>
    </location>
</feature>
<evidence type="ECO:0000256" key="5">
    <source>
        <dbReference type="RuleBase" id="RU003694"/>
    </source>
</evidence>
<keyword evidence="1" id="KW-0596">Phosphopantetheine</keyword>
<sequence>MAVNDAPTRATPQPAPRDPVAVIGMACRVPGGDGPEDLWRTLCAGDGMIGEVPADRLTGYDREVAGPAGLRAAVLEDVDAFDADFFGIGRRMAVWMDPQQRLLLETSWQALESAGIAPGSLRGQEVGVFVGCATSDFRDRMLITGTLDRYSAVGTIQSYLANRISHHYDLRGPSVTVDTACSSGLTAVAAAVSGLRAGDFDTALAGASNVCVAGWMPAAMAYMGALSPSGSCSPFSPGADGYVRGEGALCFVLRRLDDALRDGDPVMAVIVGSATNHDGRAGGLTRTDADSQTRLLRRTLSQAGLSPRTIGYLEAHAPGTSADGLEIDALRALLHPEADGRAGPLGGPDGRLWIGSVKAAVGHLEGAAGAVGLAEAVLVLVNGAIPGARGLLSLDPGLEAERLPPRPEPVPWPRDPARPRRAAVSSFGIGGSNAHLVLEEPPAAARESGGGRWTRGPLAVPLSAADEESLRRQAARLGEHLSTPAAGTELAPLAWTLQSGRDHLACRALLYARDLPGLRSALADLARGGPPRGPAGPAHPADAAEGTVQAGRAWLEGAPVAWADLWERPPSRRVRLPGYAFRRVPLGFAPVPRPLPAHRRTG</sequence>
<evidence type="ECO:0000256" key="1">
    <source>
        <dbReference type="ARBA" id="ARBA00022450"/>
    </source>
</evidence>
<dbReference type="Proteomes" id="UP000053271">
    <property type="component" value="Unassembled WGS sequence"/>
</dbReference>
<dbReference type="STRING" id="68231.AQJ30_14045"/>
<reference evidence="8 9" key="1">
    <citation type="submission" date="2015-10" db="EMBL/GenBank/DDBJ databases">
        <title>Draft genome sequence of Streptomyces longwoodensis DSM 41677, type strain for the species Streptomyces longwoodensis.</title>
        <authorList>
            <person name="Ruckert C."/>
            <person name="Winkler A."/>
            <person name="Kalinowski J."/>
            <person name="Kampfer P."/>
            <person name="Glaeser S."/>
        </authorList>
    </citation>
    <scope>NUCLEOTIDE SEQUENCE [LARGE SCALE GENOMIC DNA]</scope>
    <source>
        <strain evidence="8 9">DSM 41677</strain>
    </source>
</reference>
<organism evidence="8 9">
    <name type="scientific">Streptomyces longwoodensis</name>
    <dbReference type="NCBI Taxonomy" id="68231"/>
    <lineage>
        <taxon>Bacteria</taxon>
        <taxon>Bacillati</taxon>
        <taxon>Actinomycetota</taxon>
        <taxon>Actinomycetes</taxon>
        <taxon>Kitasatosporales</taxon>
        <taxon>Streptomycetaceae</taxon>
        <taxon>Streptomyces</taxon>
    </lineage>
</organism>
<dbReference type="InterPro" id="IPR050091">
    <property type="entry name" value="PKS_NRPS_Biosynth_Enz"/>
</dbReference>
<dbReference type="Pfam" id="PF00109">
    <property type="entry name" value="ketoacyl-synt"/>
    <property type="match status" value="1"/>
</dbReference>
<name>A0A101QXN3_9ACTN</name>
<evidence type="ECO:0000256" key="4">
    <source>
        <dbReference type="ARBA" id="ARBA00023315"/>
    </source>
</evidence>
<protein>
    <submittedName>
        <fullName evidence="8">Polyketide synthase</fullName>
    </submittedName>
</protein>
<evidence type="ECO:0000259" key="7">
    <source>
        <dbReference type="PROSITE" id="PS52004"/>
    </source>
</evidence>
<evidence type="ECO:0000256" key="3">
    <source>
        <dbReference type="ARBA" id="ARBA00022679"/>
    </source>
</evidence>
<dbReference type="Pfam" id="PF02801">
    <property type="entry name" value="Ketoacyl-synt_C"/>
    <property type="match status" value="1"/>
</dbReference>
<feature type="domain" description="Ketosynthase family 3 (KS3)" evidence="7">
    <location>
        <begin position="17"/>
        <end position="440"/>
    </location>
</feature>
<keyword evidence="2" id="KW-0597">Phosphoprotein</keyword>
<evidence type="ECO:0000313" key="9">
    <source>
        <dbReference type="Proteomes" id="UP000053271"/>
    </source>
</evidence>
<comment type="caution">
    <text evidence="8">The sequence shown here is derived from an EMBL/GenBank/DDBJ whole genome shotgun (WGS) entry which is preliminary data.</text>
</comment>
<dbReference type="PROSITE" id="PS52004">
    <property type="entry name" value="KS3_2"/>
    <property type="match status" value="1"/>
</dbReference>
<dbReference type="Gene3D" id="3.40.47.10">
    <property type="match status" value="1"/>
</dbReference>
<keyword evidence="3 5" id="KW-0808">Transferase</keyword>
<accession>A0A101QXN3</accession>
<dbReference type="EMBL" id="LMWS01000017">
    <property type="protein sequence ID" value="KUN37999.1"/>
    <property type="molecule type" value="Genomic_DNA"/>
</dbReference>
<comment type="similarity">
    <text evidence="5">Belongs to the thiolase-like superfamily. Beta-ketoacyl-ACP synthases family.</text>
</comment>
<gene>
    <name evidence="8" type="ORF">AQJ30_14045</name>
</gene>